<dbReference type="InterPro" id="IPR000073">
    <property type="entry name" value="AB_hydrolase_1"/>
</dbReference>
<accession>A0A0L1KD42</accession>
<dbReference type="Pfam" id="PF12697">
    <property type="entry name" value="Abhydrolase_6"/>
    <property type="match status" value="1"/>
</dbReference>
<dbReference type="Proteomes" id="UP000037446">
    <property type="component" value="Unassembled WGS sequence"/>
</dbReference>
<name>A0A0L1KD42_9SPHN</name>
<dbReference type="STRING" id="1306953.J121_47"/>
<sequence length="406" mass="43450">MPTETITIATDAGHELTGSLEMPTGLVRGAALFAHCFTCTKQSRAAVSVARALSREGIACLRFDFTGLGGSEGDFGRAGFATDVADLVAAAEDLLRRFAQPVLLVGHSLGGAAVLAAADDLGFDKVAAIATIGAPSDVPHVLGRIEGDIDAIREQGEGPVTIGGRDFSLSREFIERVEATDLLEEVGKLRCPLLFLHSPTDDIVGIENASALFGAARHPKSFVSLEGADHLLLDRQSAEFAAGMIAAWAKRYLPLRDDWPLPEEGIVAKTGHGKFGTEVHTSNHSFVADEPRSYGGDDSGPTPYDLLNAALGTCTAMTMKMYADRKGWPLEGVTVEVTHERNHADRCDHAEAMAEGTKMQALNRRIAVHGDALDADQRRRIIEIADKCPVHRTLEGELHVHTESTD</sequence>
<dbReference type="InterPro" id="IPR003718">
    <property type="entry name" value="OsmC/Ohr_fam"/>
</dbReference>
<comment type="caution">
    <text evidence="2">The sequence shown here is derived from an EMBL/GenBank/DDBJ whole genome shotgun (WGS) entry which is preliminary data.</text>
</comment>
<dbReference type="InterPro" id="IPR036102">
    <property type="entry name" value="OsmC/Ohrsf"/>
</dbReference>
<dbReference type="SUPFAM" id="SSF53474">
    <property type="entry name" value="alpha/beta-Hydrolases"/>
    <property type="match status" value="1"/>
</dbReference>
<evidence type="ECO:0000313" key="3">
    <source>
        <dbReference type="Proteomes" id="UP000037446"/>
    </source>
</evidence>
<dbReference type="PATRIC" id="fig|1306953.7.peg.47"/>
<gene>
    <name evidence="2" type="ORF">J121_47</name>
</gene>
<dbReference type="PANTHER" id="PTHR39624:SF2">
    <property type="entry name" value="OSMC-LIKE PROTEIN"/>
    <property type="match status" value="1"/>
</dbReference>
<dbReference type="SUPFAM" id="SSF82784">
    <property type="entry name" value="OsmC-like"/>
    <property type="match status" value="1"/>
</dbReference>
<dbReference type="Gene3D" id="3.30.300.20">
    <property type="match status" value="1"/>
</dbReference>
<organism evidence="2 3">
    <name type="scientific">Qipengyuania citrea LAMA 915</name>
    <dbReference type="NCBI Taxonomy" id="1306953"/>
    <lineage>
        <taxon>Bacteria</taxon>
        <taxon>Pseudomonadati</taxon>
        <taxon>Pseudomonadota</taxon>
        <taxon>Alphaproteobacteria</taxon>
        <taxon>Sphingomonadales</taxon>
        <taxon>Erythrobacteraceae</taxon>
        <taxon>Qipengyuania</taxon>
    </lineage>
</organism>
<evidence type="ECO:0000313" key="2">
    <source>
        <dbReference type="EMBL" id="KNH01851.1"/>
    </source>
</evidence>
<dbReference type="Pfam" id="PF02566">
    <property type="entry name" value="OsmC"/>
    <property type="match status" value="1"/>
</dbReference>
<dbReference type="InterPro" id="IPR015946">
    <property type="entry name" value="KH_dom-like_a/b"/>
</dbReference>
<proteinExistence type="predicted"/>
<reference evidence="2" key="1">
    <citation type="submission" date="2015-02" db="EMBL/GenBank/DDBJ databases">
        <authorList>
            <person name="Chooi Y.-H."/>
        </authorList>
    </citation>
    <scope>NUCLEOTIDE SEQUENCE [LARGE SCALE GENOMIC DNA]</scope>
    <source>
        <strain evidence="2">LAMA 915</strain>
    </source>
</reference>
<dbReference type="RefSeq" id="WP_050600550.1">
    <property type="nucleotide sequence ID" value="NZ_JYNE01000025.1"/>
</dbReference>
<feature type="domain" description="AB hydrolase-1" evidence="1">
    <location>
        <begin position="32"/>
        <end position="242"/>
    </location>
</feature>
<dbReference type="PANTHER" id="PTHR39624">
    <property type="entry name" value="PROTEIN INVOLVED IN RIMO-MEDIATED BETA-METHYLTHIOLATION OF RIBOSOMAL PROTEIN S12 YCAO"/>
    <property type="match status" value="1"/>
</dbReference>
<dbReference type="InterPro" id="IPR029058">
    <property type="entry name" value="AB_hydrolase_fold"/>
</dbReference>
<dbReference type="AlphaFoldDB" id="A0A0L1KD42"/>
<protein>
    <submittedName>
        <fullName evidence="2">Osmotically inducible protein c</fullName>
    </submittedName>
</protein>
<dbReference type="EMBL" id="JYNE01000025">
    <property type="protein sequence ID" value="KNH01851.1"/>
    <property type="molecule type" value="Genomic_DNA"/>
</dbReference>
<evidence type="ECO:0000259" key="1">
    <source>
        <dbReference type="Pfam" id="PF12697"/>
    </source>
</evidence>
<dbReference type="Gene3D" id="3.40.50.1820">
    <property type="entry name" value="alpha/beta hydrolase"/>
    <property type="match status" value="1"/>
</dbReference>